<accession>A0A078AVS9</accession>
<dbReference type="EMBL" id="CCKQ01014430">
    <property type="protein sequence ID" value="CDW86191.1"/>
    <property type="molecule type" value="Genomic_DNA"/>
</dbReference>
<dbReference type="Proteomes" id="UP000039865">
    <property type="component" value="Unassembled WGS sequence"/>
</dbReference>
<sequence>MITQTQQELLNELTKSEEIMQNSLIYESTASQRRFRSSMDDVPIVDVEKYLNKQPGWEVECEKVADSLHKYGILIFKDPRAHEQENEDYIELMEKYFEKTSKIYYDGQKLSDAKPEYAYQTGVTPEQIEKARNHYEKVKHLPAEDQPRSKFPPTYDMKWRYMWKIGERPPGAFDECPQVVPEGFPDWEDKMTTWGEKLLNATFTAAEMAAQGMKLDVDTFSSRMKGGAHLLAPTGSDLKRYDIGTTLAGFHYDIALLTCHGKSRYPGLYIWLRDWTKVAVKIPKGCLLIQAGSTFEHITGGYVLAGYHEVIYSEETKAAALKTQQEIDSGKDKILWRVSSTLFSHMRFDTDISPMAELSHLYDIEQAKKYRKITAYEKLMEELSATSMIAM</sequence>
<evidence type="ECO:0000256" key="1">
    <source>
        <dbReference type="ARBA" id="ARBA00022723"/>
    </source>
</evidence>
<keyword evidence="3" id="KW-0408">Iron</keyword>
<reference evidence="4 5" key="1">
    <citation type="submission" date="2014-06" db="EMBL/GenBank/DDBJ databases">
        <authorList>
            <person name="Swart Estienne"/>
        </authorList>
    </citation>
    <scope>NUCLEOTIDE SEQUENCE [LARGE SCALE GENOMIC DNA]</scope>
    <source>
        <strain evidence="4 5">130c</strain>
    </source>
</reference>
<name>A0A078AVS9_STYLE</name>
<dbReference type="OrthoDB" id="10248513at2759"/>
<keyword evidence="5" id="KW-1185">Reference proteome</keyword>
<dbReference type="Gene3D" id="2.60.120.330">
    <property type="entry name" value="B-lactam Antibiotic, Isopenicillin N Synthase, Chain"/>
    <property type="match status" value="1"/>
</dbReference>
<evidence type="ECO:0000256" key="2">
    <source>
        <dbReference type="ARBA" id="ARBA00023002"/>
    </source>
</evidence>
<protein>
    <recommendedName>
        <fullName evidence="6">Isopenicillin N synthase-like Fe(2+) 2OG dioxygenase domain-containing protein</fullName>
    </recommendedName>
</protein>
<evidence type="ECO:0000313" key="5">
    <source>
        <dbReference type="Proteomes" id="UP000039865"/>
    </source>
</evidence>
<evidence type="ECO:0000256" key="3">
    <source>
        <dbReference type="ARBA" id="ARBA00023004"/>
    </source>
</evidence>
<dbReference type="InParanoid" id="A0A078AVS9"/>
<dbReference type="GO" id="GO:0046872">
    <property type="term" value="F:metal ion binding"/>
    <property type="evidence" value="ECO:0007669"/>
    <property type="project" value="UniProtKB-KW"/>
</dbReference>
<dbReference type="GO" id="GO:0016491">
    <property type="term" value="F:oxidoreductase activity"/>
    <property type="evidence" value="ECO:0007669"/>
    <property type="project" value="UniProtKB-KW"/>
</dbReference>
<evidence type="ECO:0000313" key="4">
    <source>
        <dbReference type="EMBL" id="CDW86191.1"/>
    </source>
</evidence>
<dbReference type="AlphaFoldDB" id="A0A078AVS9"/>
<keyword evidence="2" id="KW-0560">Oxidoreductase</keyword>
<gene>
    <name evidence="4" type="primary">Contig5370.g5742</name>
    <name evidence="4" type="ORF">STYLEM_15282</name>
</gene>
<dbReference type="PANTHER" id="PTHR10209:SF874">
    <property type="entry name" value="2-OXOGLUTARATE (2OG) AND FE(II)-DEPENDENT OXYGENASE SUPERFAMILY PROTEIN"/>
    <property type="match status" value="1"/>
</dbReference>
<dbReference type="SUPFAM" id="SSF51197">
    <property type="entry name" value="Clavaminate synthase-like"/>
    <property type="match status" value="1"/>
</dbReference>
<dbReference type="InterPro" id="IPR027443">
    <property type="entry name" value="IPNS-like_sf"/>
</dbReference>
<evidence type="ECO:0008006" key="6">
    <source>
        <dbReference type="Google" id="ProtNLM"/>
    </source>
</evidence>
<dbReference type="PANTHER" id="PTHR10209">
    <property type="entry name" value="OXIDOREDUCTASE, 2OG-FE II OXYGENASE FAMILY PROTEIN"/>
    <property type="match status" value="1"/>
</dbReference>
<keyword evidence="1" id="KW-0479">Metal-binding</keyword>
<organism evidence="4 5">
    <name type="scientific">Stylonychia lemnae</name>
    <name type="common">Ciliate</name>
    <dbReference type="NCBI Taxonomy" id="5949"/>
    <lineage>
        <taxon>Eukaryota</taxon>
        <taxon>Sar</taxon>
        <taxon>Alveolata</taxon>
        <taxon>Ciliophora</taxon>
        <taxon>Intramacronucleata</taxon>
        <taxon>Spirotrichea</taxon>
        <taxon>Stichotrichia</taxon>
        <taxon>Sporadotrichida</taxon>
        <taxon>Oxytrichidae</taxon>
        <taxon>Stylonychinae</taxon>
        <taxon>Stylonychia</taxon>
    </lineage>
</organism>
<proteinExistence type="predicted"/>